<dbReference type="Proteomes" id="UP000003112">
    <property type="component" value="Unassembled WGS sequence"/>
</dbReference>
<dbReference type="AlphaFoldDB" id="E6K833"/>
<organism evidence="1 2">
    <name type="scientific">Segatella buccae ATCC 33574</name>
    <dbReference type="NCBI Taxonomy" id="873513"/>
    <lineage>
        <taxon>Bacteria</taxon>
        <taxon>Pseudomonadati</taxon>
        <taxon>Bacteroidota</taxon>
        <taxon>Bacteroidia</taxon>
        <taxon>Bacteroidales</taxon>
        <taxon>Prevotellaceae</taxon>
        <taxon>Segatella</taxon>
    </lineage>
</organism>
<accession>E6K833</accession>
<gene>
    <name evidence="1" type="ORF">HMPREF6485_1613</name>
</gene>
<dbReference type="EMBL" id="AEPD01000028">
    <property type="protein sequence ID" value="EFU30334.1"/>
    <property type="molecule type" value="Genomic_DNA"/>
</dbReference>
<comment type="caution">
    <text evidence="1">The sequence shown here is derived from an EMBL/GenBank/DDBJ whole genome shotgun (WGS) entry which is preliminary data.</text>
</comment>
<reference evidence="1 2" key="1">
    <citation type="submission" date="2010-10" db="EMBL/GenBank/DDBJ databases">
        <authorList>
            <person name="Muzny D."/>
            <person name="Qin X."/>
            <person name="Deng J."/>
            <person name="Jiang H."/>
            <person name="Liu Y."/>
            <person name="Qu J."/>
            <person name="Song X.-Z."/>
            <person name="Zhang L."/>
            <person name="Thornton R."/>
            <person name="Coyle M."/>
            <person name="Francisco L."/>
            <person name="Jackson L."/>
            <person name="Javaid M."/>
            <person name="Korchina V."/>
            <person name="Kovar C."/>
            <person name="Mata R."/>
            <person name="Mathew T."/>
            <person name="Ngo R."/>
            <person name="Nguyen L."/>
            <person name="Nguyen N."/>
            <person name="Okwuonu G."/>
            <person name="Ongeri F."/>
            <person name="Pham C."/>
            <person name="Simmons D."/>
            <person name="Wilczek-Boney K."/>
            <person name="Hale W."/>
            <person name="Jakkamsetti A."/>
            <person name="Pham P."/>
            <person name="Ruth R."/>
            <person name="San Lucas F."/>
            <person name="Warren J."/>
            <person name="Zhang J."/>
            <person name="Zhao Z."/>
            <person name="Zhou C."/>
            <person name="Zhu D."/>
            <person name="Lee S."/>
            <person name="Bess C."/>
            <person name="Blankenburg K."/>
            <person name="Forbes L."/>
            <person name="Fu Q."/>
            <person name="Gubbala S."/>
            <person name="Hirani K."/>
            <person name="Jayaseelan J.C."/>
            <person name="Lara F."/>
            <person name="Munidasa M."/>
            <person name="Palculict T."/>
            <person name="Patil S."/>
            <person name="Pu L.-L."/>
            <person name="Saada N."/>
            <person name="Tang L."/>
            <person name="Weissenberger G."/>
            <person name="Zhu Y."/>
            <person name="Hemphill L."/>
            <person name="Shang Y."/>
            <person name="Youmans B."/>
            <person name="Ayvaz T."/>
            <person name="Ross M."/>
            <person name="Santibanez J."/>
            <person name="Aqrawi P."/>
            <person name="Gross S."/>
            <person name="Joshi V."/>
            <person name="Fowler G."/>
            <person name="Nazareth L."/>
            <person name="Reid J."/>
            <person name="Worley K."/>
            <person name="Petrosino J."/>
            <person name="Highlander S."/>
            <person name="Gibbs R."/>
        </authorList>
    </citation>
    <scope>NUCLEOTIDE SEQUENCE [LARGE SCALE GENOMIC DNA]</scope>
    <source>
        <strain evidence="1 2">ATCC 33574</strain>
    </source>
</reference>
<proteinExistence type="predicted"/>
<sequence length="50" mass="6116">MVGSRQYGFQRRYIYERNPFARAPFVGVMRERKGFFCIFWGRFSGMEKVR</sequence>
<dbReference type="HOGENOM" id="CLU_3121137_0_0_10"/>
<evidence type="ECO:0000313" key="2">
    <source>
        <dbReference type="Proteomes" id="UP000003112"/>
    </source>
</evidence>
<protein>
    <submittedName>
        <fullName evidence="1">Uncharacterized protein</fullName>
    </submittedName>
</protein>
<keyword evidence="2" id="KW-1185">Reference proteome</keyword>
<evidence type="ECO:0000313" key="1">
    <source>
        <dbReference type="EMBL" id="EFU30334.1"/>
    </source>
</evidence>
<name>E6K833_9BACT</name>